<evidence type="ECO:0000256" key="2">
    <source>
        <dbReference type="SAM" id="Phobius"/>
    </source>
</evidence>
<keyword evidence="2" id="KW-0812">Transmembrane</keyword>
<evidence type="ECO:0000313" key="3">
    <source>
        <dbReference type="EMBL" id="PJJ56499.1"/>
    </source>
</evidence>
<accession>A0A2M9BEX4</accession>
<feature type="compositionally biased region" description="Polar residues" evidence="1">
    <location>
        <begin position="16"/>
        <end position="26"/>
    </location>
</feature>
<gene>
    <name evidence="3" type="ORF">CLV56_0708</name>
</gene>
<evidence type="ECO:0000313" key="4">
    <source>
        <dbReference type="Proteomes" id="UP000230842"/>
    </source>
</evidence>
<comment type="caution">
    <text evidence="3">The sequence shown here is derived from an EMBL/GenBank/DDBJ whole genome shotgun (WGS) entry which is preliminary data.</text>
</comment>
<feature type="transmembrane region" description="Helical" evidence="2">
    <location>
        <begin position="93"/>
        <end position="112"/>
    </location>
</feature>
<sequence length="150" mass="15557">MATSTSPSGGTAGGTQRISLGGSNRPRQPMHPGRKRLIFAVLLVMIGSFLPWLLVGSLSVSGARGPGLWTFYASVLGLAGVLLPFPRISGWHAVVLAAVAIGLPVWQLVHVIRLVGFGGWSPGPGMVMVVAGGVLAAACARQLLRRPVED</sequence>
<evidence type="ECO:0000256" key="1">
    <source>
        <dbReference type="SAM" id="MobiDB-lite"/>
    </source>
</evidence>
<feature type="transmembrane region" description="Helical" evidence="2">
    <location>
        <begin position="67"/>
        <end position="86"/>
    </location>
</feature>
<keyword evidence="2" id="KW-0472">Membrane</keyword>
<dbReference type="AlphaFoldDB" id="A0A2M9BEX4"/>
<protein>
    <submittedName>
        <fullName evidence="3">Uncharacterized protein</fullName>
    </submittedName>
</protein>
<name>A0A2M9BEX4_9ACTN</name>
<dbReference type="RefSeq" id="WP_245857571.1">
    <property type="nucleotide sequence ID" value="NZ_PGEZ01000001.1"/>
</dbReference>
<feature type="transmembrane region" description="Helical" evidence="2">
    <location>
        <begin position="37"/>
        <end position="55"/>
    </location>
</feature>
<feature type="transmembrane region" description="Helical" evidence="2">
    <location>
        <begin position="124"/>
        <end position="144"/>
    </location>
</feature>
<organism evidence="3 4">
    <name type="scientific">Mumia flava</name>
    <dbReference type="NCBI Taxonomy" id="1348852"/>
    <lineage>
        <taxon>Bacteria</taxon>
        <taxon>Bacillati</taxon>
        <taxon>Actinomycetota</taxon>
        <taxon>Actinomycetes</taxon>
        <taxon>Propionibacteriales</taxon>
        <taxon>Nocardioidaceae</taxon>
        <taxon>Mumia</taxon>
    </lineage>
</organism>
<dbReference type="EMBL" id="PGEZ01000001">
    <property type="protein sequence ID" value="PJJ56499.1"/>
    <property type="molecule type" value="Genomic_DNA"/>
</dbReference>
<reference evidence="3 4" key="1">
    <citation type="submission" date="2017-11" db="EMBL/GenBank/DDBJ databases">
        <title>Genomic Encyclopedia of Archaeal and Bacterial Type Strains, Phase II (KMG-II): From Individual Species to Whole Genera.</title>
        <authorList>
            <person name="Goeker M."/>
        </authorList>
    </citation>
    <scope>NUCLEOTIDE SEQUENCE [LARGE SCALE GENOMIC DNA]</scope>
    <source>
        <strain evidence="3 4">DSM 27763</strain>
    </source>
</reference>
<keyword evidence="4" id="KW-1185">Reference proteome</keyword>
<dbReference type="Proteomes" id="UP000230842">
    <property type="component" value="Unassembled WGS sequence"/>
</dbReference>
<keyword evidence="2" id="KW-1133">Transmembrane helix</keyword>
<feature type="region of interest" description="Disordered" evidence="1">
    <location>
        <begin position="1"/>
        <end position="31"/>
    </location>
</feature>
<proteinExistence type="predicted"/>